<dbReference type="AlphaFoldDB" id="A0A8S3XRZ1"/>
<evidence type="ECO:0000313" key="1">
    <source>
        <dbReference type="EMBL" id="CAG5039441.1"/>
    </source>
</evidence>
<dbReference type="EMBL" id="CAJQZP010001331">
    <property type="protein sequence ID" value="CAG5039441.1"/>
    <property type="molecule type" value="Genomic_DNA"/>
</dbReference>
<evidence type="ECO:0000313" key="2">
    <source>
        <dbReference type="Proteomes" id="UP000691718"/>
    </source>
</evidence>
<reference evidence="1" key="1">
    <citation type="submission" date="2021-04" db="EMBL/GenBank/DDBJ databases">
        <authorList>
            <person name="Tunstrom K."/>
        </authorList>
    </citation>
    <scope>NUCLEOTIDE SEQUENCE</scope>
</reference>
<name>A0A8S3XRZ1_PARAO</name>
<protein>
    <submittedName>
        <fullName evidence="1">(apollo) hypothetical protein</fullName>
    </submittedName>
</protein>
<organism evidence="1 2">
    <name type="scientific">Parnassius apollo</name>
    <name type="common">Apollo butterfly</name>
    <name type="synonym">Papilio apollo</name>
    <dbReference type="NCBI Taxonomy" id="110799"/>
    <lineage>
        <taxon>Eukaryota</taxon>
        <taxon>Metazoa</taxon>
        <taxon>Ecdysozoa</taxon>
        <taxon>Arthropoda</taxon>
        <taxon>Hexapoda</taxon>
        <taxon>Insecta</taxon>
        <taxon>Pterygota</taxon>
        <taxon>Neoptera</taxon>
        <taxon>Endopterygota</taxon>
        <taxon>Lepidoptera</taxon>
        <taxon>Glossata</taxon>
        <taxon>Ditrysia</taxon>
        <taxon>Papilionoidea</taxon>
        <taxon>Papilionidae</taxon>
        <taxon>Parnassiinae</taxon>
        <taxon>Parnassini</taxon>
        <taxon>Parnassius</taxon>
        <taxon>Parnassius</taxon>
    </lineage>
</organism>
<accession>A0A8S3XRZ1</accession>
<keyword evidence="2" id="KW-1185">Reference proteome</keyword>
<gene>
    <name evidence="1" type="ORF">PAPOLLO_LOCUS21635</name>
</gene>
<comment type="caution">
    <text evidence="1">The sequence shown here is derived from an EMBL/GenBank/DDBJ whole genome shotgun (WGS) entry which is preliminary data.</text>
</comment>
<sequence>MDSLSEQDKADAREEFENQLRYAFVKFDYPEEDEEPSEVGFSSNCIKMDTERQNKTARRHQFLNELYRLAMY</sequence>
<dbReference type="Proteomes" id="UP000691718">
    <property type="component" value="Unassembled WGS sequence"/>
</dbReference>
<proteinExistence type="predicted"/>
<dbReference type="OrthoDB" id="6931605at2759"/>